<comment type="caution">
    <text evidence="1">The sequence shown here is derived from an EMBL/GenBank/DDBJ whole genome shotgun (WGS) entry which is preliminary data.</text>
</comment>
<sequence length="50" mass="5864">MQDKFFAERNVAPDTIFYLNRVMRLGSSVRFRELDQVAALKAHHEQSRPS</sequence>
<dbReference type="Proteomes" id="UP000644147">
    <property type="component" value="Unassembled WGS sequence"/>
</dbReference>
<dbReference type="RefSeq" id="WP_200505080.1">
    <property type="nucleotide sequence ID" value="NZ_JAEHFX010000002.1"/>
</dbReference>
<name>A0ABS1BZ25_9BACT</name>
<protein>
    <submittedName>
        <fullName evidence="1">Uncharacterized protein</fullName>
    </submittedName>
</protein>
<evidence type="ECO:0000313" key="2">
    <source>
        <dbReference type="Proteomes" id="UP000644147"/>
    </source>
</evidence>
<keyword evidence="2" id="KW-1185">Reference proteome</keyword>
<reference evidence="1 2" key="1">
    <citation type="submission" date="2020-12" db="EMBL/GenBank/DDBJ databases">
        <title>Bacterial novel species Adhaeribacter sp. BT258 isolated from soil.</title>
        <authorList>
            <person name="Jung H.-Y."/>
        </authorList>
    </citation>
    <scope>NUCLEOTIDE SEQUENCE [LARGE SCALE GENOMIC DNA]</scope>
    <source>
        <strain evidence="1 2">BT258</strain>
    </source>
</reference>
<accession>A0ABS1BZ25</accession>
<evidence type="ECO:0000313" key="1">
    <source>
        <dbReference type="EMBL" id="MBK0402329.1"/>
    </source>
</evidence>
<gene>
    <name evidence="1" type="ORF">I5M27_04990</name>
</gene>
<proteinExistence type="predicted"/>
<dbReference type="EMBL" id="JAEHFX010000002">
    <property type="protein sequence ID" value="MBK0402329.1"/>
    <property type="molecule type" value="Genomic_DNA"/>
</dbReference>
<organism evidence="1 2">
    <name type="scientific">Adhaeribacter terrigena</name>
    <dbReference type="NCBI Taxonomy" id="2793070"/>
    <lineage>
        <taxon>Bacteria</taxon>
        <taxon>Pseudomonadati</taxon>
        <taxon>Bacteroidota</taxon>
        <taxon>Cytophagia</taxon>
        <taxon>Cytophagales</taxon>
        <taxon>Hymenobacteraceae</taxon>
        <taxon>Adhaeribacter</taxon>
    </lineage>
</organism>